<proteinExistence type="predicted"/>
<evidence type="ECO:0000313" key="2">
    <source>
        <dbReference type="Proteomes" id="UP000827429"/>
    </source>
</evidence>
<dbReference type="GeneID" id="75691380"/>
<protein>
    <submittedName>
        <fullName evidence="1">Uncharacterized protein</fullName>
    </submittedName>
</protein>
<evidence type="ECO:0000313" key="1">
    <source>
        <dbReference type="EMBL" id="QWM89197.1"/>
    </source>
</evidence>
<dbReference type="KEGG" id="vg:75691380"/>
<sequence length="65" mass="7404">MALIKDNVYTCRNKISMDNIIDKIKAVRRDEYKADYVPGSRNNKKPVNKKSKMKVGDAGIDCLTK</sequence>
<keyword evidence="2" id="KW-1185">Reference proteome</keyword>
<organism evidence="1 2">
    <name type="scientific">uncultured phage cr123_1</name>
    <dbReference type="NCBI Taxonomy" id="2986401"/>
    <lineage>
        <taxon>Viruses</taxon>
        <taxon>Duplodnaviria</taxon>
        <taxon>Heunggongvirae</taxon>
        <taxon>Uroviricota</taxon>
        <taxon>Caudoviricetes</taxon>
        <taxon>Crassvirales</taxon>
        <taxon>Intestiviridae</taxon>
        <taxon>Crudevirinae</taxon>
        <taxon>Delmidovirus</taxon>
        <taxon>Delmidovirus copri</taxon>
    </lineage>
</organism>
<dbReference type="RefSeq" id="YP_010358769.1">
    <property type="nucleotide sequence ID" value="NC_062766.1"/>
</dbReference>
<accession>A0AAE7RZA4</accession>
<name>A0AAE7RZA4_9CAUD</name>
<dbReference type="EMBL" id="MZ130476">
    <property type="protein sequence ID" value="QWM89197.1"/>
    <property type="molecule type" value="Genomic_DNA"/>
</dbReference>
<dbReference type="Proteomes" id="UP000827429">
    <property type="component" value="Segment"/>
</dbReference>
<reference evidence="1 2" key="1">
    <citation type="submission" date="2021-04" db="EMBL/GenBank/DDBJ databases">
        <authorList>
            <person name="Shkoporov A.N."/>
            <person name="Stockdale S.R."/>
            <person name="Guerin E."/>
            <person name="Ross R.P."/>
            <person name="Hill C."/>
        </authorList>
    </citation>
    <scope>NUCLEOTIDE SEQUENCE [LARGE SCALE GENOMIC DNA]</scope>
    <source>
        <strain evidence="2">cr123_1</strain>
    </source>
</reference>
<gene>
    <name evidence="1" type="primary">gp_15298</name>
</gene>